<dbReference type="InterPro" id="IPR050950">
    <property type="entry name" value="HTH-type_LysR_regulators"/>
</dbReference>
<comment type="similarity">
    <text evidence="1">Belongs to the LysR transcriptional regulatory family.</text>
</comment>
<comment type="caution">
    <text evidence="6">The sequence shown here is derived from an EMBL/GenBank/DDBJ whole genome shotgun (WGS) entry which is preliminary data.</text>
</comment>
<feature type="domain" description="HTH lysR-type" evidence="5">
    <location>
        <begin position="1"/>
        <end position="59"/>
    </location>
</feature>
<accession>A0ABQ5NNG8</accession>
<dbReference type="SUPFAM" id="SSF53850">
    <property type="entry name" value="Periplasmic binding protein-like II"/>
    <property type="match status" value="1"/>
</dbReference>
<dbReference type="InterPro" id="IPR036388">
    <property type="entry name" value="WH-like_DNA-bd_sf"/>
</dbReference>
<keyword evidence="7" id="KW-1185">Reference proteome</keyword>
<dbReference type="InterPro" id="IPR036390">
    <property type="entry name" value="WH_DNA-bd_sf"/>
</dbReference>
<evidence type="ECO:0000256" key="4">
    <source>
        <dbReference type="ARBA" id="ARBA00023163"/>
    </source>
</evidence>
<dbReference type="PANTHER" id="PTHR30419">
    <property type="entry name" value="HTH-TYPE TRANSCRIPTIONAL REGULATOR YBHD"/>
    <property type="match status" value="1"/>
</dbReference>
<evidence type="ECO:0000256" key="2">
    <source>
        <dbReference type="ARBA" id="ARBA00023015"/>
    </source>
</evidence>
<dbReference type="EMBL" id="BRZA01000004">
    <property type="protein sequence ID" value="GLC89893.1"/>
    <property type="molecule type" value="Genomic_DNA"/>
</dbReference>
<name>A0ABQ5NNG8_9BACI</name>
<dbReference type="PRINTS" id="PR00039">
    <property type="entry name" value="HTHLYSR"/>
</dbReference>
<dbReference type="PROSITE" id="PS50931">
    <property type="entry name" value="HTH_LYSR"/>
    <property type="match status" value="1"/>
</dbReference>
<dbReference type="RefSeq" id="WP_264989793.1">
    <property type="nucleotide sequence ID" value="NZ_BRZA01000004.1"/>
</dbReference>
<evidence type="ECO:0000256" key="1">
    <source>
        <dbReference type="ARBA" id="ARBA00009437"/>
    </source>
</evidence>
<protein>
    <submittedName>
        <fullName evidence="6">LysR family transcriptional regulator</fullName>
    </submittedName>
</protein>
<evidence type="ECO:0000256" key="3">
    <source>
        <dbReference type="ARBA" id="ARBA00023125"/>
    </source>
</evidence>
<evidence type="ECO:0000313" key="6">
    <source>
        <dbReference type="EMBL" id="GLC89893.1"/>
    </source>
</evidence>
<dbReference type="CDD" id="cd05466">
    <property type="entry name" value="PBP2_LTTR_substrate"/>
    <property type="match status" value="1"/>
</dbReference>
<proteinExistence type="inferred from homology"/>
<evidence type="ECO:0000259" key="5">
    <source>
        <dbReference type="PROSITE" id="PS50931"/>
    </source>
</evidence>
<keyword evidence="3" id="KW-0238">DNA-binding</keyword>
<organism evidence="6 7">
    <name type="scientific">Lysinibacillus piscis</name>
    <dbReference type="NCBI Taxonomy" id="2518931"/>
    <lineage>
        <taxon>Bacteria</taxon>
        <taxon>Bacillati</taxon>
        <taxon>Bacillota</taxon>
        <taxon>Bacilli</taxon>
        <taxon>Bacillales</taxon>
        <taxon>Bacillaceae</taxon>
        <taxon>Lysinibacillus</taxon>
    </lineage>
</organism>
<gene>
    <name evidence="6" type="ORF">LYSBPC_30200</name>
</gene>
<dbReference type="InterPro" id="IPR000847">
    <property type="entry name" value="LysR_HTH_N"/>
</dbReference>
<dbReference type="SUPFAM" id="SSF46785">
    <property type="entry name" value="Winged helix' DNA-binding domain"/>
    <property type="match status" value="1"/>
</dbReference>
<dbReference type="Gene3D" id="1.10.10.10">
    <property type="entry name" value="Winged helix-like DNA-binding domain superfamily/Winged helix DNA-binding domain"/>
    <property type="match status" value="1"/>
</dbReference>
<sequence length="291" mass="33171">MATLAQYLAFQTLIETGNFTETGLKLNLTQSAISHTIHKLEEEFGLSLIIRNRHHIELTRDGEVVFQHILKILQQQQQLETEVANLKNLIGGTLIVGILPSVSLVLLPKVLAYFEQHYPVLQIELREGDYDQIEQWIQTGVVDIGFLVGPHSKHLQFEAVFDDELLCIMAKDHPLVAQQQLQLEQLRNERWIMPRRTIDRDVARLLSKHKIRPNIVYELSVDQVILTMVSENLGISILPSSLLVHAPQHLVKKKFDAHYSRQVGIAFKHSVHLSPGALKFIEISKQFAAIL</sequence>
<keyword evidence="4" id="KW-0804">Transcription</keyword>
<dbReference type="InterPro" id="IPR005119">
    <property type="entry name" value="LysR_subst-bd"/>
</dbReference>
<reference evidence="6" key="1">
    <citation type="submission" date="2022-08" db="EMBL/GenBank/DDBJ databases">
        <title>Draft genome sequence of Lysinibacillus sp. strain KH24.</title>
        <authorList>
            <person name="Kanbe H."/>
            <person name="Itoh H."/>
        </authorList>
    </citation>
    <scope>NUCLEOTIDE SEQUENCE</scope>
    <source>
        <strain evidence="6">KH24</strain>
    </source>
</reference>
<dbReference type="Gene3D" id="3.40.190.290">
    <property type="match status" value="1"/>
</dbReference>
<keyword evidence="2" id="KW-0805">Transcription regulation</keyword>
<dbReference type="Proteomes" id="UP001065593">
    <property type="component" value="Unassembled WGS sequence"/>
</dbReference>
<dbReference type="PANTHER" id="PTHR30419:SF28">
    <property type="entry name" value="HTH-TYPE TRANSCRIPTIONAL REGULATOR BSDA"/>
    <property type="match status" value="1"/>
</dbReference>
<evidence type="ECO:0000313" key="7">
    <source>
        <dbReference type="Proteomes" id="UP001065593"/>
    </source>
</evidence>
<dbReference type="Pfam" id="PF00126">
    <property type="entry name" value="HTH_1"/>
    <property type="match status" value="1"/>
</dbReference>
<dbReference type="Pfam" id="PF03466">
    <property type="entry name" value="LysR_substrate"/>
    <property type="match status" value="1"/>
</dbReference>